<dbReference type="Proteomes" id="UP000748756">
    <property type="component" value="Unassembled WGS sequence"/>
</dbReference>
<dbReference type="EMBL" id="JAAAUQ010001394">
    <property type="protein sequence ID" value="KAF9139353.1"/>
    <property type="molecule type" value="Genomic_DNA"/>
</dbReference>
<name>A0A9P5RP74_9FUNG</name>
<evidence type="ECO:0000313" key="2">
    <source>
        <dbReference type="EMBL" id="KAF9139353.1"/>
    </source>
</evidence>
<feature type="non-terminal residue" evidence="2">
    <location>
        <position position="59"/>
    </location>
</feature>
<reference evidence="2" key="1">
    <citation type="journal article" date="2020" name="Fungal Divers.">
        <title>Resolving the Mortierellaceae phylogeny through synthesis of multi-gene phylogenetics and phylogenomics.</title>
        <authorList>
            <person name="Vandepol N."/>
            <person name="Liber J."/>
            <person name="Desiro A."/>
            <person name="Na H."/>
            <person name="Kennedy M."/>
            <person name="Barry K."/>
            <person name="Grigoriev I.V."/>
            <person name="Miller A.N."/>
            <person name="O'Donnell K."/>
            <person name="Stajich J.E."/>
            <person name="Bonito G."/>
        </authorList>
    </citation>
    <scope>NUCLEOTIDE SEQUENCE</scope>
    <source>
        <strain evidence="2">NRRL 6426</strain>
    </source>
</reference>
<comment type="caution">
    <text evidence="2">The sequence shown here is derived from an EMBL/GenBank/DDBJ whole genome shotgun (WGS) entry which is preliminary data.</text>
</comment>
<keyword evidence="1" id="KW-0472">Membrane</keyword>
<keyword evidence="1" id="KW-1133">Transmembrane helix</keyword>
<gene>
    <name evidence="2" type="ORF">BG015_002060</name>
</gene>
<keyword evidence="3" id="KW-1185">Reference proteome</keyword>
<feature type="transmembrane region" description="Helical" evidence="1">
    <location>
        <begin position="25"/>
        <end position="46"/>
    </location>
</feature>
<protein>
    <submittedName>
        <fullName evidence="2">Uncharacterized protein</fullName>
    </submittedName>
</protein>
<dbReference type="AlphaFoldDB" id="A0A9P5RP74"/>
<evidence type="ECO:0000313" key="3">
    <source>
        <dbReference type="Proteomes" id="UP000748756"/>
    </source>
</evidence>
<organism evidence="2 3">
    <name type="scientific">Linnemannia schmuckeri</name>
    <dbReference type="NCBI Taxonomy" id="64567"/>
    <lineage>
        <taxon>Eukaryota</taxon>
        <taxon>Fungi</taxon>
        <taxon>Fungi incertae sedis</taxon>
        <taxon>Mucoromycota</taxon>
        <taxon>Mortierellomycotina</taxon>
        <taxon>Mortierellomycetes</taxon>
        <taxon>Mortierellales</taxon>
        <taxon>Mortierellaceae</taxon>
        <taxon>Linnemannia</taxon>
    </lineage>
</organism>
<dbReference type="OrthoDB" id="292747at2759"/>
<proteinExistence type="predicted"/>
<evidence type="ECO:0000256" key="1">
    <source>
        <dbReference type="SAM" id="Phobius"/>
    </source>
</evidence>
<accession>A0A9P5RP74</accession>
<keyword evidence="1" id="KW-0812">Transmembrane</keyword>
<sequence length="59" mass="6581">MAIGSSHDLGLVEYQLQMTIVANPVVWWTSALGLAAYVMSMVVFAIRQKRGYFETGCLR</sequence>